<evidence type="ECO:0000256" key="6">
    <source>
        <dbReference type="ARBA" id="ARBA00023002"/>
    </source>
</evidence>
<evidence type="ECO:0000313" key="10">
    <source>
        <dbReference type="Proteomes" id="UP000887577"/>
    </source>
</evidence>
<dbReference type="Proteomes" id="UP000887577">
    <property type="component" value="Unplaced"/>
</dbReference>
<name>A0A914Y3Z4_9BILA</name>
<dbReference type="PROSITE" id="PS00059">
    <property type="entry name" value="ADH_ZINC"/>
    <property type="match status" value="1"/>
</dbReference>
<comment type="similarity">
    <text evidence="2 8">Belongs to the zinc-containing alcohol dehydrogenase family.</text>
</comment>
<dbReference type="InterPro" id="IPR011032">
    <property type="entry name" value="GroES-like_sf"/>
</dbReference>
<dbReference type="InterPro" id="IPR013149">
    <property type="entry name" value="ADH-like_C"/>
</dbReference>
<dbReference type="Pfam" id="PF00107">
    <property type="entry name" value="ADH_zinc_N"/>
    <property type="match status" value="1"/>
</dbReference>
<dbReference type="SMART" id="SM00829">
    <property type="entry name" value="PKS_ER"/>
    <property type="match status" value="1"/>
</dbReference>
<proteinExistence type="inferred from homology"/>
<dbReference type="InterPro" id="IPR002328">
    <property type="entry name" value="ADH_Zn_CS"/>
</dbReference>
<evidence type="ECO:0000256" key="4">
    <source>
        <dbReference type="ARBA" id="ARBA00022723"/>
    </source>
</evidence>
<keyword evidence="4 8" id="KW-0479">Metal-binding</keyword>
<dbReference type="SUPFAM" id="SSF50129">
    <property type="entry name" value="GroES-like"/>
    <property type="match status" value="1"/>
</dbReference>
<evidence type="ECO:0000256" key="2">
    <source>
        <dbReference type="ARBA" id="ARBA00008072"/>
    </source>
</evidence>
<evidence type="ECO:0000256" key="7">
    <source>
        <dbReference type="ARBA" id="ARBA00023027"/>
    </source>
</evidence>
<accession>A0A914Y3Z4</accession>
<dbReference type="CDD" id="cd08297">
    <property type="entry name" value="CAD3"/>
    <property type="match status" value="1"/>
</dbReference>
<dbReference type="EC" id="1.1.1.1" evidence="3"/>
<dbReference type="GO" id="GO:0008270">
    <property type="term" value="F:zinc ion binding"/>
    <property type="evidence" value="ECO:0007669"/>
    <property type="project" value="InterPro"/>
</dbReference>
<comment type="cofactor">
    <cofactor evidence="1 8">
        <name>Zn(2+)</name>
        <dbReference type="ChEBI" id="CHEBI:29105"/>
    </cofactor>
</comment>
<dbReference type="InterPro" id="IPR036291">
    <property type="entry name" value="NAD(P)-bd_dom_sf"/>
</dbReference>
<dbReference type="PANTHER" id="PTHR42940:SF3">
    <property type="entry name" value="ALCOHOL DEHYDROGENASE 1-RELATED"/>
    <property type="match status" value="1"/>
</dbReference>
<keyword evidence="7" id="KW-0520">NAD</keyword>
<evidence type="ECO:0000256" key="1">
    <source>
        <dbReference type="ARBA" id="ARBA00001947"/>
    </source>
</evidence>
<evidence type="ECO:0000313" key="11">
    <source>
        <dbReference type="WBParaSite" id="PSU_v2.g13950.t1"/>
    </source>
</evidence>
<sequence length="350" mass="37691">MSVPKTQKAQVCTSLRVDPIYRTDFPVPEPKPHELLVHVLFSGVCHSDVSIVTGDIPMADYIPLPVILGHEGAGIVAKIGENVKGFKEGDRVGIMMTLESCFECESCKSANEHYCDKLKLAAIHSHGTFQEYAVVSAAHAHKLPDGIDLAKAAPLHCAGVTVYRALKQSGVRAGEIIAISGAAGGLGSFAIQFAKAMGMQVLAIDVGTIKEEHCKKLGADYFVDACNSELVKHVTEITKGGPHGMINVATATKPIEDAMLYVRKRGTIVAVGLPKNPNFTANSYVLVQRAITLKGSFIGNRKDMDEVIEFFARGLIDVPIEVHGLSELPKLLKKLQKNEVQGRLVVDTSK</sequence>
<dbReference type="GO" id="GO:0005737">
    <property type="term" value="C:cytoplasm"/>
    <property type="evidence" value="ECO:0007669"/>
    <property type="project" value="TreeGrafter"/>
</dbReference>
<dbReference type="WBParaSite" id="PSU_v2.g13950.t1">
    <property type="protein sequence ID" value="PSU_v2.g13950.t1"/>
    <property type="gene ID" value="PSU_v2.g13950"/>
</dbReference>
<dbReference type="PANTHER" id="PTHR42940">
    <property type="entry name" value="ALCOHOL DEHYDROGENASE 1-RELATED"/>
    <property type="match status" value="1"/>
</dbReference>
<dbReference type="AlphaFoldDB" id="A0A914Y3Z4"/>
<dbReference type="Gene3D" id="3.90.180.10">
    <property type="entry name" value="Medium-chain alcohol dehydrogenases, catalytic domain"/>
    <property type="match status" value="1"/>
</dbReference>
<organism evidence="10 11">
    <name type="scientific">Panagrolaimus superbus</name>
    <dbReference type="NCBI Taxonomy" id="310955"/>
    <lineage>
        <taxon>Eukaryota</taxon>
        <taxon>Metazoa</taxon>
        <taxon>Ecdysozoa</taxon>
        <taxon>Nematoda</taxon>
        <taxon>Chromadorea</taxon>
        <taxon>Rhabditida</taxon>
        <taxon>Tylenchina</taxon>
        <taxon>Panagrolaimomorpha</taxon>
        <taxon>Panagrolaimoidea</taxon>
        <taxon>Panagrolaimidae</taxon>
        <taxon>Panagrolaimus</taxon>
    </lineage>
</organism>
<reference evidence="11" key="1">
    <citation type="submission" date="2022-11" db="UniProtKB">
        <authorList>
            <consortium name="WormBaseParasite"/>
        </authorList>
    </citation>
    <scope>IDENTIFICATION</scope>
</reference>
<evidence type="ECO:0000259" key="9">
    <source>
        <dbReference type="SMART" id="SM00829"/>
    </source>
</evidence>
<dbReference type="Gene3D" id="3.40.50.720">
    <property type="entry name" value="NAD(P)-binding Rossmann-like Domain"/>
    <property type="match status" value="1"/>
</dbReference>
<evidence type="ECO:0000256" key="8">
    <source>
        <dbReference type="RuleBase" id="RU361277"/>
    </source>
</evidence>
<keyword evidence="5 8" id="KW-0862">Zinc</keyword>
<dbReference type="InterPro" id="IPR013154">
    <property type="entry name" value="ADH-like_N"/>
</dbReference>
<evidence type="ECO:0000256" key="3">
    <source>
        <dbReference type="ARBA" id="ARBA00013190"/>
    </source>
</evidence>
<dbReference type="Pfam" id="PF08240">
    <property type="entry name" value="ADH_N"/>
    <property type="match status" value="1"/>
</dbReference>
<dbReference type="FunFam" id="3.40.50.720:FF:000039">
    <property type="entry name" value="Alcohol dehydrogenase AdhP"/>
    <property type="match status" value="1"/>
</dbReference>
<feature type="domain" description="Enoyl reductase (ER)" evidence="9">
    <location>
        <begin position="16"/>
        <end position="346"/>
    </location>
</feature>
<dbReference type="SUPFAM" id="SSF51735">
    <property type="entry name" value="NAD(P)-binding Rossmann-fold domains"/>
    <property type="match status" value="1"/>
</dbReference>
<dbReference type="GO" id="GO:0004022">
    <property type="term" value="F:alcohol dehydrogenase (NAD+) activity"/>
    <property type="evidence" value="ECO:0007669"/>
    <property type="project" value="UniProtKB-EC"/>
</dbReference>
<evidence type="ECO:0000256" key="5">
    <source>
        <dbReference type="ARBA" id="ARBA00022833"/>
    </source>
</evidence>
<protein>
    <recommendedName>
        <fullName evidence="3">alcohol dehydrogenase</fullName>
        <ecNumber evidence="3">1.1.1.1</ecNumber>
    </recommendedName>
</protein>
<dbReference type="InterPro" id="IPR020843">
    <property type="entry name" value="ER"/>
</dbReference>
<keyword evidence="10" id="KW-1185">Reference proteome</keyword>
<keyword evidence="6" id="KW-0560">Oxidoreductase</keyword>